<organism evidence="1 2">
    <name type="scientific">Microctonus aethiopoides</name>
    <dbReference type="NCBI Taxonomy" id="144406"/>
    <lineage>
        <taxon>Eukaryota</taxon>
        <taxon>Metazoa</taxon>
        <taxon>Ecdysozoa</taxon>
        <taxon>Arthropoda</taxon>
        <taxon>Hexapoda</taxon>
        <taxon>Insecta</taxon>
        <taxon>Pterygota</taxon>
        <taxon>Neoptera</taxon>
        <taxon>Endopterygota</taxon>
        <taxon>Hymenoptera</taxon>
        <taxon>Apocrita</taxon>
        <taxon>Ichneumonoidea</taxon>
        <taxon>Braconidae</taxon>
        <taxon>Euphorinae</taxon>
        <taxon>Microctonus</taxon>
    </lineage>
</organism>
<dbReference type="Proteomes" id="UP001168990">
    <property type="component" value="Unassembled WGS sequence"/>
</dbReference>
<proteinExistence type="predicted"/>
<dbReference type="SUPFAM" id="SSF52058">
    <property type="entry name" value="L domain-like"/>
    <property type="match status" value="1"/>
</dbReference>
<reference evidence="1" key="1">
    <citation type="journal article" date="2023" name="bioRxiv">
        <title>Scaffold-level genome assemblies of two parasitoid biocontrol wasps reveal the parthenogenesis mechanism and an associated novel virus.</title>
        <authorList>
            <person name="Inwood S."/>
            <person name="Skelly J."/>
            <person name="Guhlin J."/>
            <person name="Harrop T."/>
            <person name="Goldson S."/>
            <person name="Dearden P."/>
        </authorList>
    </citation>
    <scope>NUCLEOTIDE SEQUENCE</scope>
    <source>
        <strain evidence="1">Irish</strain>
        <tissue evidence="1">Whole body</tissue>
    </source>
</reference>
<gene>
    <name evidence="1" type="ORF">PV328_005808</name>
</gene>
<evidence type="ECO:0000313" key="2">
    <source>
        <dbReference type="Proteomes" id="UP001168990"/>
    </source>
</evidence>
<dbReference type="Gene3D" id="3.80.10.10">
    <property type="entry name" value="Ribonuclease Inhibitor"/>
    <property type="match status" value="1"/>
</dbReference>
<accession>A0AA39FN16</accession>
<name>A0AA39FN16_9HYME</name>
<dbReference type="InterPro" id="IPR032675">
    <property type="entry name" value="LRR_dom_sf"/>
</dbReference>
<reference evidence="1" key="2">
    <citation type="submission" date="2023-03" db="EMBL/GenBank/DDBJ databases">
        <authorList>
            <person name="Inwood S.N."/>
            <person name="Skelly J.G."/>
            <person name="Guhlin J."/>
            <person name="Harrop T.W.R."/>
            <person name="Goldson S.G."/>
            <person name="Dearden P.K."/>
        </authorList>
    </citation>
    <scope>NUCLEOTIDE SEQUENCE</scope>
    <source>
        <strain evidence="1">Irish</strain>
        <tissue evidence="1">Whole body</tissue>
    </source>
</reference>
<sequence length="341" mass="39857">MGPVGQCLKSCRVPVIMESVKKMWCSVIDDCNRKESIEIHGDTYEVWTDDKEKVEEPLKTYASNLNKIIIQDEGDYCIPRKTYELLAKCTNLKYARHECRDPEPMTYFLEFLPPDNLEYLSIDFRERYDNTSGPQVDELLKKILSNSPKLKSLELNNAPLSDLTSIGGNGNLNSLFIDTLRLPRLKFDMKDVQNLETLVISCDTMESTSYIADLMKNCRKLHSIYFDGSDILPETILNDMISLPNLRRLHLSTTKNSYESSWHKFSNLEEIRISQQEPFSSTKEQIISFLQRSKHLRTFYFLHEKCLGFNKLFQEVAHEMYHGCKKHYPTEWTNWYIAIPF</sequence>
<comment type="caution">
    <text evidence="1">The sequence shown here is derived from an EMBL/GenBank/DDBJ whole genome shotgun (WGS) entry which is preliminary data.</text>
</comment>
<dbReference type="AlphaFoldDB" id="A0AA39FN16"/>
<keyword evidence="2" id="KW-1185">Reference proteome</keyword>
<dbReference type="EMBL" id="JAQQBS010000002">
    <property type="protein sequence ID" value="KAK0172498.1"/>
    <property type="molecule type" value="Genomic_DNA"/>
</dbReference>
<evidence type="ECO:0000313" key="1">
    <source>
        <dbReference type="EMBL" id="KAK0172498.1"/>
    </source>
</evidence>
<protein>
    <submittedName>
        <fullName evidence="1">Uncharacterized protein</fullName>
    </submittedName>
</protein>